<dbReference type="Proteomes" id="UP000593567">
    <property type="component" value="Unassembled WGS sequence"/>
</dbReference>
<evidence type="ECO:0000256" key="1">
    <source>
        <dbReference type="SAM" id="MobiDB-lite"/>
    </source>
</evidence>
<feature type="region of interest" description="Disordered" evidence="1">
    <location>
        <begin position="150"/>
        <end position="169"/>
    </location>
</feature>
<comment type="caution">
    <text evidence="2">The sequence shown here is derived from an EMBL/GenBank/DDBJ whole genome shotgun (WGS) entry which is preliminary data.</text>
</comment>
<evidence type="ECO:0000313" key="3">
    <source>
        <dbReference type="Proteomes" id="UP000593567"/>
    </source>
</evidence>
<accession>A0A7J7KAK1</accession>
<protein>
    <submittedName>
        <fullName evidence="2">Uncharacterized protein</fullName>
    </submittedName>
</protein>
<dbReference type="AlphaFoldDB" id="A0A7J7KAK1"/>
<evidence type="ECO:0000313" key="2">
    <source>
        <dbReference type="EMBL" id="KAF6035690.1"/>
    </source>
</evidence>
<sequence>MAAFCIPQLLSNLERSHDLLEQLNTYYVEQYFCEGQWETADMKTRDLNCAHFADMTLDEDHSSPLAQHFCMLKATFPENYGPLSQVSMLMQGILVAMNQTMPEGKCDLENAGKKLQEDGYEKVYREHLVSILEDVLCVLDRCSEITPEHFHSEGDNHHDDDDDEHTHESITVFDKCSSVPQ</sequence>
<feature type="compositionally biased region" description="Basic and acidic residues" evidence="1">
    <location>
        <begin position="150"/>
        <end position="168"/>
    </location>
</feature>
<name>A0A7J7KAK1_BUGNE</name>
<gene>
    <name evidence="2" type="ORF">EB796_006001</name>
</gene>
<organism evidence="2 3">
    <name type="scientific">Bugula neritina</name>
    <name type="common">Brown bryozoan</name>
    <name type="synonym">Sertularia neritina</name>
    <dbReference type="NCBI Taxonomy" id="10212"/>
    <lineage>
        <taxon>Eukaryota</taxon>
        <taxon>Metazoa</taxon>
        <taxon>Spiralia</taxon>
        <taxon>Lophotrochozoa</taxon>
        <taxon>Bryozoa</taxon>
        <taxon>Gymnolaemata</taxon>
        <taxon>Cheilostomatida</taxon>
        <taxon>Flustrina</taxon>
        <taxon>Buguloidea</taxon>
        <taxon>Bugulidae</taxon>
        <taxon>Bugula</taxon>
    </lineage>
</organism>
<reference evidence="2" key="1">
    <citation type="submission" date="2020-06" db="EMBL/GenBank/DDBJ databases">
        <title>Draft genome of Bugula neritina, a colonial animal packing powerful symbionts and potential medicines.</title>
        <authorList>
            <person name="Rayko M."/>
        </authorList>
    </citation>
    <scope>NUCLEOTIDE SEQUENCE [LARGE SCALE GENOMIC DNA]</scope>
    <source>
        <strain evidence="2">Kwan_BN1</strain>
    </source>
</reference>
<dbReference type="EMBL" id="VXIV02000844">
    <property type="protein sequence ID" value="KAF6035690.1"/>
    <property type="molecule type" value="Genomic_DNA"/>
</dbReference>
<proteinExistence type="predicted"/>
<keyword evidence="3" id="KW-1185">Reference proteome</keyword>